<evidence type="ECO:0000313" key="2">
    <source>
        <dbReference type="EMBL" id="CAD7289530.1"/>
    </source>
</evidence>
<evidence type="ECO:0000313" key="3">
    <source>
        <dbReference type="Proteomes" id="UP000789803"/>
    </source>
</evidence>
<dbReference type="InterPro" id="IPR023346">
    <property type="entry name" value="Lysozyme-like_dom_sf"/>
</dbReference>
<name>A0ABN7KBI4_9BACT</name>
<gene>
    <name evidence="2" type="ORF">LMG7974_01607</name>
</gene>
<comment type="caution">
    <text evidence="2">The sequence shown here is derived from an EMBL/GenBank/DDBJ whole genome shotgun (WGS) entry which is preliminary data.</text>
</comment>
<dbReference type="InterPro" id="IPR008258">
    <property type="entry name" value="Transglycosylase_SLT_dom_1"/>
</dbReference>
<evidence type="ECO:0000259" key="1">
    <source>
        <dbReference type="Pfam" id="PF01464"/>
    </source>
</evidence>
<proteinExistence type="predicted"/>
<dbReference type="EMBL" id="CAJHOF010000017">
    <property type="protein sequence ID" value="CAD7289530.1"/>
    <property type="molecule type" value="Genomic_DNA"/>
</dbReference>
<organism evidence="2 3">
    <name type="scientific">Campylobacter majalis</name>
    <dbReference type="NCBI Taxonomy" id="2790656"/>
    <lineage>
        <taxon>Bacteria</taxon>
        <taxon>Pseudomonadati</taxon>
        <taxon>Campylobacterota</taxon>
        <taxon>Epsilonproteobacteria</taxon>
        <taxon>Campylobacterales</taxon>
        <taxon>Campylobacteraceae</taxon>
        <taxon>Campylobacter</taxon>
    </lineage>
</organism>
<accession>A0ABN7KBI4</accession>
<dbReference type="RefSeq" id="WP_229933386.1">
    <property type="nucleotide sequence ID" value="NZ_CAJHOF010000017.1"/>
</dbReference>
<dbReference type="Proteomes" id="UP000789803">
    <property type="component" value="Unassembled WGS sequence"/>
</dbReference>
<dbReference type="SUPFAM" id="SSF53955">
    <property type="entry name" value="Lysozyme-like"/>
    <property type="match status" value="1"/>
</dbReference>
<keyword evidence="3" id="KW-1185">Reference proteome</keyword>
<feature type="domain" description="Transglycosylase SLT" evidence="1">
    <location>
        <begin position="29"/>
        <end position="164"/>
    </location>
</feature>
<dbReference type="Pfam" id="PF01464">
    <property type="entry name" value="SLT"/>
    <property type="match status" value="1"/>
</dbReference>
<sequence length="187" mass="21574">MKKILLLIGFICFLNAKYSAQDIADGLKQASVISNIDKRVLYTIAKIESDFTPLIISFTSKNKDHSYENLKKSVSKYKDKYLISFRGDESSLKLALKDLINKGYKVDAGLMQINSVNFKIDEIEQIFDIKYNIDKSIAVLNMCILLNSNTKQAIECYNKGKRSRYTSYDYYEKFKNSYITAFVRNSK</sequence>
<protein>
    <recommendedName>
        <fullName evidence="1">Transglycosylase SLT domain-containing protein</fullName>
    </recommendedName>
</protein>
<dbReference type="Gene3D" id="1.10.530.10">
    <property type="match status" value="1"/>
</dbReference>
<reference evidence="2 3" key="1">
    <citation type="submission" date="2020-11" db="EMBL/GenBank/DDBJ databases">
        <authorList>
            <person name="Peeters C."/>
        </authorList>
    </citation>
    <scope>NUCLEOTIDE SEQUENCE [LARGE SCALE GENOMIC DNA]</scope>
    <source>
        <strain evidence="2 3">LMG 7974</strain>
    </source>
</reference>